<sequence length="164" mass="18912">MTKKADLKQLMKVVPDEEEVAIDAIPLNVKENLKDLYKLIKARYGSTRPVEDLDLLLCGDLKTMFEPHVEDEVWKLQQRYKVVSWKLYDSCGVHCLSLRIHKVFGSILLVMMKLLMKKLDDSEEEYQVWGRIVGIKSHLNTVGVTTAQVEVSAAQEHQRKMRSV</sequence>
<comment type="caution">
    <text evidence="1">The sequence shown here is derived from an EMBL/GenBank/DDBJ whole genome shotgun (WGS) entry which is preliminary data.</text>
</comment>
<reference evidence="1" key="1">
    <citation type="journal article" date="2019" name="Sci. Rep.">
        <title>Draft genome of Tanacetum cinerariifolium, the natural source of mosquito coil.</title>
        <authorList>
            <person name="Yamashiro T."/>
            <person name="Shiraishi A."/>
            <person name="Satake H."/>
            <person name="Nakayama K."/>
        </authorList>
    </citation>
    <scope>NUCLEOTIDE SEQUENCE</scope>
</reference>
<dbReference type="AlphaFoldDB" id="A0A699KDL5"/>
<evidence type="ECO:0000313" key="1">
    <source>
        <dbReference type="EMBL" id="GFA89424.1"/>
    </source>
</evidence>
<protein>
    <submittedName>
        <fullName evidence="1">Uncharacterized protein</fullName>
    </submittedName>
</protein>
<proteinExistence type="predicted"/>
<name>A0A699KDL5_TANCI</name>
<accession>A0A699KDL5</accession>
<organism evidence="1">
    <name type="scientific">Tanacetum cinerariifolium</name>
    <name type="common">Dalmatian daisy</name>
    <name type="synonym">Chrysanthemum cinerariifolium</name>
    <dbReference type="NCBI Taxonomy" id="118510"/>
    <lineage>
        <taxon>Eukaryota</taxon>
        <taxon>Viridiplantae</taxon>
        <taxon>Streptophyta</taxon>
        <taxon>Embryophyta</taxon>
        <taxon>Tracheophyta</taxon>
        <taxon>Spermatophyta</taxon>
        <taxon>Magnoliopsida</taxon>
        <taxon>eudicotyledons</taxon>
        <taxon>Gunneridae</taxon>
        <taxon>Pentapetalae</taxon>
        <taxon>asterids</taxon>
        <taxon>campanulids</taxon>
        <taxon>Asterales</taxon>
        <taxon>Asteraceae</taxon>
        <taxon>Asteroideae</taxon>
        <taxon>Anthemideae</taxon>
        <taxon>Anthemidinae</taxon>
        <taxon>Tanacetum</taxon>
    </lineage>
</organism>
<dbReference type="EMBL" id="BKCJ010509110">
    <property type="protein sequence ID" value="GFA89424.1"/>
    <property type="molecule type" value="Genomic_DNA"/>
</dbReference>
<gene>
    <name evidence="1" type="ORF">Tci_661396</name>
</gene>